<comment type="caution">
    <text evidence="2">The sequence shown here is derived from an EMBL/GenBank/DDBJ whole genome shotgun (WGS) entry which is preliminary data.</text>
</comment>
<name>A0A8K0JDV6_9TREE</name>
<feature type="region of interest" description="Disordered" evidence="1">
    <location>
        <begin position="185"/>
        <end position="290"/>
    </location>
</feature>
<evidence type="ECO:0000313" key="3">
    <source>
        <dbReference type="Proteomes" id="UP000812966"/>
    </source>
</evidence>
<sequence>MDWTVKRTGIRPPPRAHSVATPSAAGSPSPMNFFPDSQASTSTLLTTSESSTSSVGHGTKRRRVRSISPDDNTQGQAQPTGTTQHRYTTVNHRPAVASPLATSPPIVPESSQRPSAMVIGQIQNRHHGLQDLTSHHRQNSLDMAVPELDPEVASLARNYLADNFLEPSFDMSGFGDGNGAGNQFGNGGLGQYNGGGSDQHGYSQVGTSRDGNGGGDWNGFSQALPGGRVGENDYSQDEYMQDQSQHAHWAQQQYQDHDGILGSYGDKGKSRQPANFNAQDSPYYDNDYAH</sequence>
<feature type="compositionally biased region" description="Low complexity" evidence="1">
    <location>
        <begin position="73"/>
        <end position="84"/>
    </location>
</feature>
<feature type="compositionally biased region" description="Polar residues" evidence="1">
    <location>
        <begin position="241"/>
        <end position="254"/>
    </location>
</feature>
<dbReference type="Proteomes" id="UP000812966">
    <property type="component" value="Unassembled WGS sequence"/>
</dbReference>
<feature type="compositionally biased region" description="Gly residues" evidence="1">
    <location>
        <begin position="185"/>
        <end position="198"/>
    </location>
</feature>
<evidence type="ECO:0000313" key="2">
    <source>
        <dbReference type="EMBL" id="KAG7527225.1"/>
    </source>
</evidence>
<protein>
    <submittedName>
        <fullName evidence="2">Uncharacterized protein</fullName>
    </submittedName>
</protein>
<gene>
    <name evidence="2" type="ORF">FFLO_07147</name>
</gene>
<accession>A0A8K0JDV6</accession>
<feature type="compositionally biased region" description="Low complexity" evidence="1">
    <location>
        <begin position="40"/>
        <end position="54"/>
    </location>
</feature>
<proteinExistence type="predicted"/>
<feature type="region of interest" description="Disordered" evidence="1">
    <location>
        <begin position="1"/>
        <end position="88"/>
    </location>
</feature>
<evidence type="ECO:0000256" key="1">
    <source>
        <dbReference type="SAM" id="MobiDB-lite"/>
    </source>
</evidence>
<keyword evidence="3" id="KW-1185">Reference proteome</keyword>
<feature type="compositionally biased region" description="Polar residues" evidence="1">
    <location>
        <begin position="200"/>
        <end position="210"/>
    </location>
</feature>
<feature type="compositionally biased region" description="Polar residues" evidence="1">
    <location>
        <begin position="20"/>
        <end position="39"/>
    </location>
</feature>
<reference evidence="2" key="1">
    <citation type="submission" date="2020-04" db="EMBL/GenBank/DDBJ databases">
        <title>Analysis of mating type loci in Filobasidium floriforme.</title>
        <authorList>
            <person name="Nowrousian M."/>
        </authorList>
    </citation>
    <scope>NUCLEOTIDE SEQUENCE</scope>
    <source>
        <strain evidence="2">CBS 6242</strain>
    </source>
</reference>
<dbReference type="AlphaFoldDB" id="A0A8K0JDV6"/>
<dbReference type="EMBL" id="JABELV010000398">
    <property type="protein sequence ID" value="KAG7527225.1"/>
    <property type="molecule type" value="Genomic_DNA"/>
</dbReference>
<organism evidence="2 3">
    <name type="scientific">Filobasidium floriforme</name>
    <dbReference type="NCBI Taxonomy" id="5210"/>
    <lineage>
        <taxon>Eukaryota</taxon>
        <taxon>Fungi</taxon>
        <taxon>Dikarya</taxon>
        <taxon>Basidiomycota</taxon>
        <taxon>Agaricomycotina</taxon>
        <taxon>Tremellomycetes</taxon>
        <taxon>Filobasidiales</taxon>
        <taxon>Filobasidiaceae</taxon>
        <taxon>Filobasidium</taxon>
    </lineage>
</organism>